<dbReference type="InterPro" id="IPR014710">
    <property type="entry name" value="RmlC-like_jellyroll"/>
</dbReference>
<dbReference type="STRING" id="260086.SAMN05216207_1011108"/>
<dbReference type="SMART" id="SM00530">
    <property type="entry name" value="HTH_XRE"/>
    <property type="match status" value="1"/>
</dbReference>
<dbReference type="OrthoDB" id="5114244at2"/>
<dbReference type="EMBL" id="FOUY01000011">
    <property type="protein sequence ID" value="SFN26352.1"/>
    <property type="molecule type" value="Genomic_DNA"/>
</dbReference>
<evidence type="ECO:0000256" key="2">
    <source>
        <dbReference type="SAM" id="MobiDB-lite"/>
    </source>
</evidence>
<dbReference type="PANTHER" id="PTHR46797:SF1">
    <property type="entry name" value="METHYLPHOSPHONATE SYNTHASE"/>
    <property type="match status" value="1"/>
</dbReference>
<feature type="region of interest" description="Disordered" evidence="2">
    <location>
        <begin position="1"/>
        <end position="21"/>
    </location>
</feature>
<accession>A0A1I4XKP8</accession>
<feature type="domain" description="HTH cro/C1-type" evidence="3">
    <location>
        <begin position="36"/>
        <end position="90"/>
    </location>
</feature>
<evidence type="ECO:0000313" key="4">
    <source>
        <dbReference type="EMBL" id="SFN26352.1"/>
    </source>
</evidence>
<dbReference type="GO" id="GO:0005829">
    <property type="term" value="C:cytosol"/>
    <property type="evidence" value="ECO:0007669"/>
    <property type="project" value="TreeGrafter"/>
</dbReference>
<dbReference type="AlphaFoldDB" id="A0A1I4XKP8"/>
<dbReference type="PANTHER" id="PTHR46797">
    <property type="entry name" value="HTH-TYPE TRANSCRIPTIONAL REGULATOR"/>
    <property type="match status" value="1"/>
</dbReference>
<dbReference type="GO" id="GO:0003677">
    <property type="term" value="F:DNA binding"/>
    <property type="evidence" value="ECO:0007669"/>
    <property type="project" value="UniProtKB-KW"/>
</dbReference>
<dbReference type="PROSITE" id="PS50943">
    <property type="entry name" value="HTH_CROC1"/>
    <property type="match status" value="1"/>
</dbReference>
<dbReference type="InterPro" id="IPR050807">
    <property type="entry name" value="TransReg_Diox_bact_type"/>
</dbReference>
<evidence type="ECO:0000313" key="5">
    <source>
        <dbReference type="Proteomes" id="UP000199614"/>
    </source>
</evidence>
<keyword evidence="1" id="KW-0238">DNA-binding</keyword>
<dbReference type="Pfam" id="PF01381">
    <property type="entry name" value="HTH_3"/>
    <property type="match status" value="1"/>
</dbReference>
<dbReference type="InterPro" id="IPR011051">
    <property type="entry name" value="RmlC_Cupin_sf"/>
</dbReference>
<gene>
    <name evidence="4" type="ORF">SAMN05216207_1011108</name>
</gene>
<sequence>MSGSAAAADDHAAPAHDTDAAGAGHEAIVRSIGPKLHRLRQQAGLSLQQLARRADVSSAAIHKLEKGDMIPTVTTLLKLSAALDRPIGYFVDGDGDPVPVAHLVRGADRPPLPSLPGTARTGLTGPSDRFALQGSVVEVEPGAALDVRARLAEDLLLVLAGTVEVTVGGERYALEQADSLHVPGGHPLHCHNPGPAAAVLTWVSTGDTGS</sequence>
<feature type="compositionally biased region" description="Basic and acidic residues" evidence="2">
    <location>
        <begin position="8"/>
        <end position="19"/>
    </location>
</feature>
<proteinExistence type="predicted"/>
<dbReference type="Pfam" id="PF07883">
    <property type="entry name" value="Cupin_2"/>
    <property type="match status" value="1"/>
</dbReference>
<dbReference type="GO" id="GO:0003700">
    <property type="term" value="F:DNA-binding transcription factor activity"/>
    <property type="evidence" value="ECO:0007669"/>
    <property type="project" value="TreeGrafter"/>
</dbReference>
<dbReference type="InterPro" id="IPR013096">
    <property type="entry name" value="Cupin_2"/>
</dbReference>
<evidence type="ECO:0000256" key="1">
    <source>
        <dbReference type="ARBA" id="ARBA00023125"/>
    </source>
</evidence>
<dbReference type="InterPro" id="IPR010982">
    <property type="entry name" value="Lambda_DNA-bd_dom_sf"/>
</dbReference>
<dbReference type="InterPro" id="IPR001387">
    <property type="entry name" value="Cro/C1-type_HTH"/>
</dbReference>
<keyword evidence="5" id="KW-1185">Reference proteome</keyword>
<dbReference type="RefSeq" id="WP_093342127.1">
    <property type="nucleotide sequence ID" value="NZ_FOUY01000011.1"/>
</dbReference>
<dbReference type="Gene3D" id="1.10.260.40">
    <property type="entry name" value="lambda repressor-like DNA-binding domains"/>
    <property type="match status" value="1"/>
</dbReference>
<name>A0A1I4XKP8_PSUAM</name>
<dbReference type="CDD" id="cd00093">
    <property type="entry name" value="HTH_XRE"/>
    <property type="match status" value="1"/>
</dbReference>
<dbReference type="SUPFAM" id="SSF47413">
    <property type="entry name" value="lambda repressor-like DNA-binding domains"/>
    <property type="match status" value="1"/>
</dbReference>
<dbReference type="Proteomes" id="UP000199614">
    <property type="component" value="Unassembled WGS sequence"/>
</dbReference>
<dbReference type="CDD" id="cd02209">
    <property type="entry name" value="cupin_XRE_C"/>
    <property type="match status" value="1"/>
</dbReference>
<protein>
    <submittedName>
        <fullName evidence="4">Transcriptional regulator, XRE family with cupin sensor</fullName>
    </submittedName>
</protein>
<organism evidence="4 5">
    <name type="scientific">Pseudonocardia ammonioxydans</name>
    <dbReference type="NCBI Taxonomy" id="260086"/>
    <lineage>
        <taxon>Bacteria</taxon>
        <taxon>Bacillati</taxon>
        <taxon>Actinomycetota</taxon>
        <taxon>Actinomycetes</taxon>
        <taxon>Pseudonocardiales</taxon>
        <taxon>Pseudonocardiaceae</taxon>
        <taxon>Pseudonocardia</taxon>
    </lineage>
</organism>
<dbReference type="Gene3D" id="2.60.120.10">
    <property type="entry name" value="Jelly Rolls"/>
    <property type="match status" value="1"/>
</dbReference>
<evidence type="ECO:0000259" key="3">
    <source>
        <dbReference type="PROSITE" id="PS50943"/>
    </source>
</evidence>
<reference evidence="4 5" key="1">
    <citation type="submission" date="2016-10" db="EMBL/GenBank/DDBJ databases">
        <authorList>
            <person name="de Groot N.N."/>
        </authorList>
    </citation>
    <scope>NUCLEOTIDE SEQUENCE [LARGE SCALE GENOMIC DNA]</scope>
    <source>
        <strain evidence="4 5">CGMCC 4.1877</strain>
    </source>
</reference>
<dbReference type="SUPFAM" id="SSF51182">
    <property type="entry name" value="RmlC-like cupins"/>
    <property type="match status" value="1"/>
</dbReference>